<evidence type="ECO:0000313" key="2">
    <source>
        <dbReference type="Proteomes" id="UP000291981"/>
    </source>
</evidence>
<evidence type="ECO:0000313" key="1">
    <source>
        <dbReference type="EMBL" id="TAI48510.1"/>
    </source>
</evidence>
<keyword evidence="2" id="KW-1185">Reference proteome</keyword>
<name>A0A4V2HSN8_9FLAO</name>
<dbReference type="PROSITE" id="PS51257">
    <property type="entry name" value="PROKAR_LIPOPROTEIN"/>
    <property type="match status" value="1"/>
</dbReference>
<proteinExistence type="predicted"/>
<dbReference type="OrthoDB" id="893802at2"/>
<accession>A0A4V2HSN8</accession>
<sequence>MKRTTLLILMIGLLGLMGCGDDDGSTGFQFVLLEVTEANFPDAFTVGEVYSIEVTYLNPDACTFFETFDIIGTGQTERQVIPIASRFPEEACTLDIEERTATFEFEVFYDQLHVFHFFTGRDSNGESQFLTYEIPVE</sequence>
<comment type="caution">
    <text evidence="1">The sequence shown here is derived from an EMBL/GenBank/DDBJ whole genome shotgun (WGS) entry which is preliminary data.</text>
</comment>
<reference evidence="1 2" key="1">
    <citation type="submission" date="2019-02" db="EMBL/GenBank/DDBJ databases">
        <title>Draft genome sequence of Muricauda sp. 176CP4-71.</title>
        <authorList>
            <person name="Park J.-S."/>
        </authorList>
    </citation>
    <scope>NUCLEOTIDE SEQUENCE [LARGE SCALE GENOMIC DNA]</scope>
    <source>
        <strain evidence="1 2">176CP4-71</strain>
    </source>
</reference>
<gene>
    <name evidence="1" type="ORF">EW142_01515</name>
</gene>
<dbReference type="AlphaFoldDB" id="A0A4V2HSN8"/>
<dbReference type="EMBL" id="SGIU01000001">
    <property type="protein sequence ID" value="TAI48510.1"/>
    <property type="molecule type" value="Genomic_DNA"/>
</dbReference>
<dbReference type="Proteomes" id="UP000291981">
    <property type="component" value="Unassembled WGS sequence"/>
</dbReference>
<organism evidence="1 2">
    <name type="scientific">Flagellimonas allohymeniacidonis</name>
    <dbReference type="NCBI Taxonomy" id="2517819"/>
    <lineage>
        <taxon>Bacteria</taxon>
        <taxon>Pseudomonadati</taxon>
        <taxon>Bacteroidota</taxon>
        <taxon>Flavobacteriia</taxon>
        <taxon>Flavobacteriales</taxon>
        <taxon>Flavobacteriaceae</taxon>
        <taxon>Flagellimonas</taxon>
    </lineage>
</organism>
<protein>
    <submittedName>
        <fullName evidence="1">Uncharacterized protein</fullName>
    </submittedName>
</protein>
<dbReference type="RefSeq" id="WP_130608667.1">
    <property type="nucleotide sequence ID" value="NZ_SGIU01000001.1"/>
</dbReference>